<dbReference type="CDD" id="cd03426">
    <property type="entry name" value="NUDIX_CoAse_Nudt7"/>
    <property type="match status" value="1"/>
</dbReference>
<reference evidence="9 10" key="1">
    <citation type="submission" date="2019-06" db="EMBL/GenBank/DDBJ databases">
        <title>Draft genome sequence of the filamentous fungus Phialemoniopsis curvata isolated from diesel fuel.</title>
        <authorList>
            <person name="Varaljay V.A."/>
            <person name="Lyon W.J."/>
            <person name="Crouch A.L."/>
            <person name="Drake C.E."/>
            <person name="Hollomon J.M."/>
            <person name="Nadeau L.J."/>
            <person name="Nunn H.S."/>
            <person name="Stevenson B.S."/>
            <person name="Bojanowski C.L."/>
            <person name="Crookes-Goodson W.J."/>
        </authorList>
    </citation>
    <scope>NUCLEOTIDE SEQUENCE [LARGE SCALE GENOMIC DNA]</scope>
    <source>
        <strain evidence="9 10">D216</strain>
    </source>
</reference>
<keyword evidence="10" id="KW-1185">Reference proteome</keyword>
<dbReference type="InterPro" id="IPR045121">
    <property type="entry name" value="CoAse"/>
</dbReference>
<evidence type="ECO:0000313" key="10">
    <source>
        <dbReference type="Proteomes" id="UP000319257"/>
    </source>
</evidence>
<dbReference type="PANTHER" id="PTHR12992:SF24">
    <property type="entry name" value="PEROXISOMAL COENZYME A DIPHOSPHATASE NUDT7"/>
    <property type="match status" value="1"/>
</dbReference>
<dbReference type="GO" id="GO:0010945">
    <property type="term" value="F:coenzyme A diphosphatase activity"/>
    <property type="evidence" value="ECO:0007669"/>
    <property type="project" value="InterPro"/>
</dbReference>
<proteinExistence type="predicted"/>
<feature type="region of interest" description="Disordered" evidence="7">
    <location>
        <begin position="392"/>
        <end position="412"/>
    </location>
</feature>
<dbReference type="SUPFAM" id="SSF55811">
    <property type="entry name" value="Nudix"/>
    <property type="match status" value="1"/>
</dbReference>
<feature type="compositionally biased region" description="Gly residues" evidence="7">
    <location>
        <begin position="266"/>
        <end position="275"/>
    </location>
</feature>
<evidence type="ECO:0000256" key="2">
    <source>
        <dbReference type="ARBA" id="ARBA00001946"/>
    </source>
</evidence>
<dbReference type="InterPro" id="IPR015797">
    <property type="entry name" value="NUDIX_hydrolase-like_dom_sf"/>
</dbReference>
<dbReference type="STRING" id="1093900.A0A507BNX5"/>
<dbReference type="EMBL" id="SKBQ01000112">
    <property type="protein sequence ID" value="TPX18460.1"/>
    <property type="molecule type" value="Genomic_DNA"/>
</dbReference>
<dbReference type="PROSITE" id="PS51462">
    <property type="entry name" value="NUDIX"/>
    <property type="match status" value="1"/>
</dbReference>
<keyword evidence="4" id="KW-0378">Hydrolase</keyword>
<evidence type="ECO:0000259" key="8">
    <source>
        <dbReference type="PROSITE" id="PS51462"/>
    </source>
</evidence>
<organism evidence="9 10">
    <name type="scientific">Thyridium curvatum</name>
    <dbReference type="NCBI Taxonomy" id="1093900"/>
    <lineage>
        <taxon>Eukaryota</taxon>
        <taxon>Fungi</taxon>
        <taxon>Dikarya</taxon>
        <taxon>Ascomycota</taxon>
        <taxon>Pezizomycotina</taxon>
        <taxon>Sordariomycetes</taxon>
        <taxon>Sordariomycetidae</taxon>
        <taxon>Thyridiales</taxon>
        <taxon>Thyridiaceae</taxon>
        <taxon>Thyridium</taxon>
    </lineage>
</organism>
<evidence type="ECO:0000256" key="5">
    <source>
        <dbReference type="ARBA" id="ARBA00022842"/>
    </source>
</evidence>
<sequence length="412" mass="44784">MSTEPTGQDCTPEPVGPDPQEVALITDCVRDAAAASASEPTGAAAELDLDVTAAAAAAAAAAADISNTTATTAEDEDDTEGSYYWDATTMAPLNATSAAAVQRLRSFRPPEFPLWDQLPLSRRAAVLVLLYADRKGDLRVVITMRAASLRSYSGHAAFPGGKADSLEETPYQIARREAWEEIGLPIDDAKLPKPFRIEHLCYLPFNLAKTELVVRPCVAFLHSSPDPSGPTVEEALMPRLDAKEVAAVFSAPFHNFLLATDEVLPAGGGGGGGGDSESPQESPPPLPKGEWYKGSWMNWHEEPWRLHYFFVPVHNQRVTKPRVREGGLAAIAEHLEEEQEDAGRYMVWGMTARMLVDAARLAYGREPEFEHNSHLGDERMIEGLHRMGRLGEKKKAGSELTQADLKEAASKM</sequence>
<feature type="region of interest" description="Disordered" evidence="7">
    <location>
        <begin position="1"/>
        <end position="20"/>
    </location>
</feature>
<evidence type="ECO:0000256" key="6">
    <source>
        <dbReference type="ARBA" id="ARBA00023211"/>
    </source>
</evidence>
<dbReference type="GO" id="GO:0046872">
    <property type="term" value="F:metal ion binding"/>
    <property type="evidence" value="ECO:0007669"/>
    <property type="project" value="UniProtKB-KW"/>
</dbReference>
<evidence type="ECO:0000313" key="9">
    <source>
        <dbReference type="EMBL" id="TPX18460.1"/>
    </source>
</evidence>
<evidence type="ECO:0000256" key="7">
    <source>
        <dbReference type="SAM" id="MobiDB-lite"/>
    </source>
</evidence>
<dbReference type="PANTHER" id="PTHR12992">
    <property type="entry name" value="NUDIX HYDROLASE"/>
    <property type="match status" value="1"/>
</dbReference>
<name>A0A507BNX5_9PEZI</name>
<gene>
    <name evidence="9" type="ORF">E0L32_011645</name>
</gene>
<evidence type="ECO:0000256" key="1">
    <source>
        <dbReference type="ARBA" id="ARBA00001936"/>
    </source>
</evidence>
<comment type="cofactor">
    <cofactor evidence="1">
        <name>Mn(2+)</name>
        <dbReference type="ChEBI" id="CHEBI:29035"/>
    </cofactor>
</comment>
<evidence type="ECO:0000256" key="4">
    <source>
        <dbReference type="ARBA" id="ARBA00022801"/>
    </source>
</evidence>
<protein>
    <recommendedName>
        <fullName evidence="8">Nudix hydrolase domain-containing protein</fullName>
    </recommendedName>
</protein>
<keyword evidence="6" id="KW-0464">Manganese</keyword>
<accession>A0A507BNX5</accession>
<dbReference type="Gene3D" id="3.90.79.10">
    <property type="entry name" value="Nucleoside Triphosphate Pyrophosphohydrolase"/>
    <property type="match status" value="1"/>
</dbReference>
<dbReference type="InterPro" id="IPR000086">
    <property type="entry name" value="NUDIX_hydrolase_dom"/>
</dbReference>
<dbReference type="RefSeq" id="XP_031000171.1">
    <property type="nucleotide sequence ID" value="XM_031134397.1"/>
</dbReference>
<keyword evidence="3" id="KW-0479">Metal-binding</keyword>
<comment type="cofactor">
    <cofactor evidence="2">
        <name>Mg(2+)</name>
        <dbReference type="ChEBI" id="CHEBI:18420"/>
    </cofactor>
</comment>
<dbReference type="Pfam" id="PF00293">
    <property type="entry name" value="NUDIX"/>
    <property type="match status" value="1"/>
</dbReference>
<comment type="caution">
    <text evidence="9">The sequence shown here is derived from an EMBL/GenBank/DDBJ whole genome shotgun (WGS) entry which is preliminary data.</text>
</comment>
<dbReference type="GO" id="GO:0015938">
    <property type="term" value="P:coenzyme A catabolic process"/>
    <property type="evidence" value="ECO:0007669"/>
    <property type="project" value="TreeGrafter"/>
</dbReference>
<dbReference type="AlphaFoldDB" id="A0A507BNX5"/>
<dbReference type="OrthoDB" id="206213at2759"/>
<dbReference type="Proteomes" id="UP000319257">
    <property type="component" value="Unassembled WGS sequence"/>
</dbReference>
<dbReference type="GeneID" id="41979092"/>
<dbReference type="FunCoup" id="A0A507BNX5">
    <property type="interactions" value="82"/>
</dbReference>
<evidence type="ECO:0000256" key="3">
    <source>
        <dbReference type="ARBA" id="ARBA00022723"/>
    </source>
</evidence>
<dbReference type="FunFam" id="3.90.79.10:FF:000053">
    <property type="entry name" value="Coenzyme A diphosphatase"/>
    <property type="match status" value="1"/>
</dbReference>
<feature type="domain" description="Nudix hydrolase" evidence="8">
    <location>
        <begin position="121"/>
        <end position="261"/>
    </location>
</feature>
<feature type="region of interest" description="Disordered" evidence="7">
    <location>
        <begin position="266"/>
        <end position="287"/>
    </location>
</feature>
<keyword evidence="5" id="KW-0460">Magnesium</keyword>
<dbReference type="InParanoid" id="A0A507BNX5"/>